<evidence type="ECO:0000256" key="1">
    <source>
        <dbReference type="SAM" id="MobiDB-lite"/>
    </source>
</evidence>
<comment type="caution">
    <text evidence="2">The sequence shown here is derived from an EMBL/GenBank/DDBJ whole genome shotgun (WGS) entry which is preliminary data.</text>
</comment>
<dbReference type="Proteomes" id="UP000789901">
    <property type="component" value="Unassembled WGS sequence"/>
</dbReference>
<sequence>MASYTRGSASKFWEKVRQLLTVNPESNTGVPITGVYRTPSPGSQPETYVRPSTKHSDVAQNYYFNRDARRNYPRLAVYSQNDVAKLIAASHLKSITAGDQDTSKESTTTEITIPEKLELTEVIASSPVLYSADKLPPAPPTLLTYHWKKSKDVDDPDPGLIKIKCSLIENLYFVFS</sequence>
<keyword evidence="3" id="KW-1185">Reference proteome</keyword>
<feature type="region of interest" description="Disordered" evidence="1">
    <location>
        <begin position="31"/>
        <end position="54"/>
    </location>
</feature>
<protein>
    <submittedName>
        <fullName evidence="2">28426_t:CDS:1</fullName>
    </submittedName>
</protein>
<proteinExistence type="predicted"/>
<dbReference type="CDD" id="cd22849">
    <property type="entry name" value="NuzM"/>
    <property type="match status" value="1"/>
</dbReference>
<accession>A0ABN7USR0</accession>
<dbReference type="PANTHER" id="PTHR37325">
    <property type="entry name" value="OXIDOREDUCTASE 21 KDA SUBUNIT, PUTATIVE (AFU_ORTHOLOGUE AFUA_4G05910)-RELATED"/>
    <property type="match status" value="1"/>
</dbReference>
<reference evidence="2 3" key="1">
    <citation type="submission" date="2021-06" db="EMBL/GenBank/DDBJ databases">
        <authorList>
            <person name="Kallberg Y."/>
            <person name="Tangrot J."/>
            <person name="Rosling A."/>
        </authorList>
    </citation>
    <scope>NUCLEOTIDE SEQUENCE [LARGE SCALE GENOMIC DNA]</scope>
    <source>
        <strain evidence="2 3">120-4 pot B 10/14</strain>
    </source>
</reference>
<evidence type="ECO:0000313" key="2">
    <source>
        <dbReference type="EMBL" id="CAG8667698.1"/>
    </source>
</evidence>
<organism evidence="2 3">
    <name type="scientific">Gigaspora margarita</name>
    <dbReference type="NCBI Taxonomy" id="4874"/>
    <lineage>
        <taxon>Eukaryota</taxon>
        <taxon>Fungi</taxon>
        <taxon>Fungi incertae sedis</taxon>
        <taxon>Mucoromycota</taxon>
        <taxon>Glomeromycotina</taxon>
        <taxon>Glomeromycetes</taxon>
        <taxon>Diversisporales</taxon>
        <taxon>Gigasporaceae</taxon>
        <taxon>Gigaspora</taxon>
    </lineage>
</organism>
<dbReference type="EMBL" id="CAJVQB010005685">
    <property type="protein sequence ID" value="CAG8667698.1"/>
    <property type="molecule type" value="Genomic_DNA"/>
</dbReference>
<dbReference type="PANTHER" id="PTHR37325:SF1">
    <property type="entry name" value="OXIDOREDUCTASE 21 KDA SUBUNIT, PUTATIVE (AFU_ORTHOLOGUE AFUA_4G05910)-RELATED"/>
    <property type="match status" value="1"/>
</dbReference>
<gene>
    <name evidence="2" type="ORF">GMARGA_LOCUS10241</name>
</gene>
<name>A0ABN7USR0_GIGMA</name>
<evidence type="ECO:0000313" key="3">
    <source>
        <dbReference type="Proteomes" id="UP000789901"/>
    </source>
</evidence>
<dbReference type="InterPro" id="IPR016813">
    <property type="entry name" value="NADH_Ub_cplx-1_21kDa"/>
</dbReference>